<proteinExistence type="predicted"/>
<evidence type="ECO:0000313" key="3">
    <source>
        <dbReference type="Proteomes" id="UP000254866"/>
    </source>
</evidence>
<dbReference type="PROSITE" id="PS51154">
    <property type="entry name" value="MACRO"/>
    <property type="match status" value="1"/>
</dbReference>
<evidence type="ECO:0000313" key="2">
    <source>
        <dbReference type="EMBL" id="RDL30836.1"/>
    </source>
</evidence>
<dbReference type="AlphaFoldDB" id="A0A370TAK4"/>
<keyword evidence="3" id="KW-1185">Reference proteome</keyword>
<comment type="caution">
    <text evidence="2">The sequence shown here is derived from an EMBL/GenBank/DDBJ whole genome shotgun (WGS) entry which is preliminary data.</text>
</comment>
<reference evidence="2 3" key="1">
    <citation type="journal article" date="2018" name="IMA Fungus">
        <title>IMA Genome-F 9: Draft genome sequence of Annulohypoxylon stygium, Aspergillus mulundensis, Berkeleyomyces basicola (syn. Thielaviopsis basicola), Ceratocystis smalleyi, two Cercospora beticola strains, Coleophoma cylindrospora, Fusarium fracticaudum, Phialophora cf. hyalina, and Morchella septimelata.</title>
        <authorList>
            <person name="Wingfield B.D."/>
            <person name="Bills G.F."/>
            <person name="Dong Y."/>
            <person name="Huang W."/>
            <person name="Nel W.J."/>
            <person name="Swalarsk-Parry B.S."/>
            <person name="Vaghefi N."/>
            <person name="Wilken P.M."/>
            <person name="An Z."/>
            <person name="de Beer Z.W."/>
            <person name="De Vos L."/>
            <person name="Chen L."/>
            <person name="Duong T.A."/>
            <person name="Gao Y."/>
            <person name="Hammerbacher A."/>
            <person name="Kikkert J.R."/>
            <person name="Li Y."/>
            <person name="Li H."/>
            <person name="Li K."/>
            <person name="Li Q."/>
            <person name="Liu X."/>
            <person name="Ma X."/>
            <person name="Naidoo K."/>
            <person name="Pethybridge S.J."/>
            <person name="Sun J."/>
            <person name="Steenkamp E.T."/>
            <person name="van der Nest M.A."/>
            <person name="van Wyk S."/>
            <person name="Wingfield M.J."/>
            <person name="Xiong C."/>
            <person name="Yue Q."/>
            <person name="Zhang X."/>
        </authorList>
    </citation>
    <scope>NUCLEOTIDE SEQUENCE [LARGE SCALE GENOMIC DNA]</scope>
    <source>
        <strain evidence="2 3">BP 5553</strain>
    </source>
</reference>
<dbReference type="PANTHER" id="PTHR11106:SF27">
    <property type="entry name" value="MACRO DOMAIN-CONTAINING PROTEIN"/>
    <property type="match status" value="1"/>
</dbReference>
<feature type="domain" description="Macro" evidence="1">
    <location>
        <begin position="39"/>
        <end position="221"/>
    </location>
</feature>
<dbReference type="Gene3D" id="3.40.220.10">
    <property type="entry name" value="Leucine Aminopeptidase, subunit E, domain 1"/>
    <property type="match status" value="1"/>
</dbReference>
<dbReference type="Proteomes" id="UP000254866">
    <property type="component" value="Unassembled WGS sequence"/>
</dbReference>
<name>A0A370TAK4_9HELO</name>
<gene>
    <name evidence="2" type="ORF">BP5553_10181</name>
</gene>
<dbReference type="SUPFAM" id="SSF52949">
    <property type="entry name" value="Macro domain-like"/>
    <property type="match status" value="1"/>
</dbReference>
<organism evidence="2 3">
    <name type="scientific">Venustampulla echinocandica</name>
    <dbReference type="NCBI Taxonomy" id="2656787"/>
    <lineage>
        <taxon>Eukaryota</taxon>
        <taxon>Fungi</taxon>
        <taxon>Dikarya</taxon>
        <taxon>Ascomycota</taxon>
        <taxon>Pezizomycotina</taxon>
        <taxon>Leotiomycetes</taxon>
        <taxon>Helotiales</taxon>
        <taxon>Pleuroascaceae</taxon>
        <taxon>Venustampulla</taxon>
    </lineage>
</organism>
<dbReference type="SMART" id="SM00506">
    <property type="entry name" value="A1pp"/>
    <property type="match status" value="1"/>
</dbReference>
<dbReference type="STRING" id="2656787.A0A370TAK4"/>
<dbReference type="PANTHER" id="PTHR11106">
    <property type="entry name" value="GANGLIOSIDE INDUCED DIFFERENTIATION ASSOCIATED PROTEIN 2-RELATED"/>
    <property type="match status" value="1"/>
</dbReference>
<dbReference type="InterPro" id="IPR002589">
    <property type="entry name" value="Macro_dom"/>
</dbReference>
<dbReference type="OrthoDB" id="6077599at2759"/>
<dbReference type="CDD" id="cd02908">
    <property type="entry name" value="Macro_OAADPr_deacetylase"/>
    <property type="match status" value="1"/>
</dbReference>
<dbReference type="RefSeq" id="XP_031865212.1">
    <property type="nucleotide sequence ID" value="XM_032018804.1"/>
</dbReference>
<dbReference type="GeneID" id="43603030"/>
<dbReference type="NCBIfam" id="NF001664">
    <property type="entry name" value="PRK00431.1-6"/>
    <property type="match status" value="1"/>
</dbReference>
<dbReference type="EMBL" id="NPIC01000014">
    <property type="protein sequence ID" value="RDL30836.1"/>
    <property type="molecule type" value="Genomic_DNA"/>
</dbReference>
<accession>A0A370TAK4</accession>
<evidence type="ECO:0000259" key="1">
    <source>
        <dbReference type="PROSITE" id="PS51154"/>
    </source>
</evidence>
<protein>
    <submittedName>
        <fullName evidence="2">Macro-containing protein</fullName>
    </submittedName>
</protein>
<dbReference type="InterPro" id="IPR043472">
    <property type="entry name" value="Macro_dom-like"/>
</dbReference>
<sequence>MNGIKRAMATITTAEIPTLSLLYHSKKLLPATVDSASEAPISKPSESFNDRVGLIRGDITKLGVDAIVNAANTQLRGGGGVDGAIHRAAGPELLNECRALRGCETGSAKITNGYRLPCKKVIHTAGPIYNLHSKEESARDLAGCYTTSLQLAVDNDCKSIVFSCVSTGVYGYPSHDAASVAVGTVRKFLEGEQGDKLEKVAFCTFVQKDVDAYNYWLPRFFPAVETEVESDWEEVEAGSSAENGPAT</sequence>
<dbReference type="Pfam" id="PF01661">
    <property type="entry name" value="Macro"/>
    <property type="match status" value="1"/>
</dbReference>